<organism evidence="1 2">
    <name type="scientific">Antarcticirhabdus aurantiaca</name>
    <dbReference type="NCBI Taxonomy" id="2606717"/>
    <lineage>
        <taxon>Bacteria</taxon>
        <taxon>Pseudomonadati</taxon>
        <taxon>Pseudomonadota</taxon>
        <taxon>Alphaproteobacteria</taxon>
        <taxon>Hyphomicrobiales</taxon>
        <taxon>Aurantimonadaceae</taxon>
        <taxon>Antarcticirhabdus</taxon>
    </lineage>
</organism>
<evidence type="ECO:0000313" key="1">
    <source>
        <dbReference type="EMBL" id="WAJ30236.1"/>
    </source>
</evidence>
<dbReference type="EMBL" id="CP113520">
    <property type="protein sequence ID" value="WAJ30236.1"/>
    <property type="molecule type" value="Genomic_DNA"/>
</dbReference>
<keyword evidence="2" id="KW-1185">Reference proteome</keyword>
<protein>
    <submittedName>
        <fullName evidence="1">DUF983 domain-containing protein</fullName>
    </submittedName>
</protein>
<sequence length="143" mass="15932">MAPPPGERVYARQEPWRVGIRGRCPRCGKGHLFAGFLTLRRSCEVCGLDYSFADPADGPAFFVLCFACIPAMILAVWLEVAFEPPFWVHLIVSLPVLLASCILPLRPLKGWLVASQFYHKAQEGRLVRVGDEANPGSEHRRDA</sequence>
<name>A0ACD4NU49_9HYPH</name>
<gene>
    <name evidence="1" type="ORF">OXU80_08535</name>
</gene>
<accession>A0ACD4NU49</accession>
<reference evidence="1" key="1">
    <citation type="submission" date="2022-11" db="EMBL/GenBank/DDBJ databases">
        <title>beta-Carotene-producing bacterium, Jeongeuplla avenae sp. nov., alleviates the salt stress of Arabidopsis seedlings.</title>
        <authorList>
            <person name="Jiang L."/>
            <person name="Lee J."/>
        </authorList>
    </citation>
    <scope>NUCLEOTIDE SEQUENCE</scope>
    <source>
        <strain evidence="1">DY_R2A_6</strain>
    </source>
</reference>
<evidence type="ECO:0000313" key="2">
    <source>
        <dbReference type="Proteomes" id="UP001163223"/>
    </source>
</evidence>
<proteinExistence type="predicted"/>
<dbReference type="Proteomes" id="UP001163223">
    <property type="component" value="Chromosome"/>
</dbReference>